<organism evidence="1 2">
    <name type="scientific">Candidatus Minimicrobia naudis</name>
    <dbReference type="NCBI Taxonomy" id="2841263"/>
    <lineage>
        <taxon>Bacteria</taxon>
        <taxon>Candidatus Saccharimonadota</taxon>
        <taxon>Candidatus Saccharimonadota incertae sedis</taxon>
        <taxon>Candidatus Minimicrobia</taxon>
    </lineage>
</organism>
<proteinExistence type="predicted"/>
<dbReference type="Proteomes" id="UP000679129">
    <property type="component" value="Chromosome"/>
</dbReference>
<sequence length="46" mass="5116">MAPRKPLRLLTASKGQAFRFAMVVAVSTGMTDYVHFEEISQFVAGR</sequence>
<reference evidence="1" key="1">
    <citation type="submission" date="2021-06" db="EMBL/GenBank/DDBJ databases">
        <title>An adapted protocol for Saccharibacteria cultivation: two new species join this phylum of Candidate Phyla Radiations.</title>
        <authorList>
            <person name="Ibrahim A."/>
            <person name="Maatouk M."/>
            <person name="Zgheib R."/>
            <person name="Haddad G."/>
            <person name="Bou Khalil J."/>
            <person name="Raoult D."/>
            <person name="Bittar F."/>
        </authorList>
    </citation>
    <scope>NUCLEOTIDE SEQUENCE</scope>
    <source>
        <strain evidence="1">IHU1</strain>
    </source>
</reference>
<evidence type="ECO:0000313" key="1">
    <source>
        <dbReference type="EMBL" id="QWQ31896.1"/>
    </source>
</evidence>
<dbReference type="AlphaFoldDB" id="A0A8F1MAL8"/>
<name>A0A8F1MAL8_9BACT</name>
<gene>
    <name evidence="1" type="ORF">KOY48_03110</name>
</gene>
<dbReference type="KEGG" id="mnd:KOY48_03110"/>
<evidence type="ECO:0000313" key="2">
    <source>
        <dbReference type="Proteomes" id="UP000679129"/>
    </source>
</evidence>
<keyword evidence="2" id="KW-1185">Reference proteome</keyword>
<dbReference type="EMBL" id="CP076460">
    <property type="protein sequence ID" value="QWQ31896.1"/>
    <property type="molecule type" value="Genomic_DNA"/>
</dbReference>
<accession>A0A8F1MAL8</accession>
<protein>
    <submittedName>
        <fullName evidence="1">Uncharacterized protein</fullName>
    </submittedName>
</protein>